<name>V9FDE4_PHYNI</name>
<gene>
    <name evidence="1" type="ORF">F443_07555</name>
</gene>
<evidence type="ECO:0000313" key="1">
    <source>
        <dbReference type="EMBL" id="ETI48417.1"/>
    </source>
</evidence>
<feature type="non-terminal residue" evidence="1">
    <location>
        <position position="1"/>
    </location>
</feature>
<comment type="caution">
    <text evidence="1">The sequence shown here is derived from an EMBL/GenBank/DDBJ whole genome shotgun (WGS) entry which is preliminary data.</text>
</comment>
<dbReference type="AlphaFoldDB" id="V9FDE4"/>
<protein>
    <submittedName>
        <fullName evidence="1">Uncharacterized protein</fullName>
    </submittedName>
</protein>
<reference evidence="1 2" key="1">
    <citation type="submission" date="2013-11" db="EMBL/GenBank/DDBJ databases">
        <title>The Genome Sequence of Phytophthora parasitica P1569.</title>
        <authorList>
            <consortium name="The Broad Institute Genomics Platform"/>
            <person name="Russ C."/>
            <person name="Tyler B."/>
            <person name="Panabieres F."/>
            <person name="Shan W."/>
            <person name="Tripathy S."/>
            <person name="Grunwald N."/>
            <person name="Machado M."/>
            <person name="Johnson C.S."/>
            <person name="Arredondo F."/>
            <person name="Hong C."/>
            <person name="Coffey M."/>
            <person name="Young S.K."/>
            <person name="Zeng Q."/>
            <person name="Gargeya S."/>
            <person name="Fitzgerald M."/>
            <person name="Abouelleil A."/>
            <person name="Alvarado L."/>
            <person name="Chapman S.B."/>
            <person name="Gainer-Dewar J."/>
            <person name="Goldberg J."/>
            <person name="Griggs A."/>
            <person name="Gujja S."/>
            <person name="Hansen M."/>
            <person name="Howarth C."/>
            <person name="Imamovic A."/>
            <person name="Ireland A."/>
            <person name="Larimer J."/>
            <person name="McCowan C."/>
            <person name="Murphy C."/>
            <person name="Pearson M."/>
            <person name="Poon T.W."/>
            <person name="Priest M."/>
            <person name="Roberts A."/>
            <person name="Saif S."/>
            <person name="Shea T."/>
            <person name="Sykes S."/>
            <person name="Wortman J."/>
            <person name="Nusbaum C."/>
            <person name="Birren B."/>
        </authorList>
    </citation>
    <scope>NUCLEOTIDE SEQUENCE [LARGE SCALE GENOMIC DNA]</scope>
    <source>
        <strain evidence="1 2">P1569</strain>
    </source>
</reference>
<evidence type="ECO:0000313" key="2">
    <source>
        <dbReference type="Proteomes" id="UP000018721"/>
    </source>
</evidence>
<dbReference type="EMBL" id="ANIZ01001284">
    <property type="protein sequence ID" value="ETI48417.1"/>
    <property type="molecule type" value="Genomic_DNA"/>
</dbReference>
<organism evidence="1 2">
    <name type="scientific">Phytophthora nicotianae P1569</name>
    <dbReference type="NCBI Taxonomy" id="1317065"/>
    <lineage>
        <taxon>Eukaryota</taxon>
        <taxon>Sar</taxon>
        <taxon>Stramenopiles</taxon>
        <taxon>Oomycota</taxon>
        <taxon>Peronosporomycetes</taxon>
        <taxon>Peronosporales</taxon>
        <taxon>Peronosporaceae</taxon>
        <taxon>Phytophthora</taxon>
    </lineage>
</organism>
<dbReference type="Proteomes" id="UP000018721">
    <property type="component" value="Unassembled WGS sequence"/>
</dbReference>
<accession>V9FDE4</accession>
<sequence length="59" mass="6567">QSQHKEDPFSTVALITEDFQLGEVSSLANISPGTHTVEGDFRTLRRGKDTYGGRRTDML</sequence>
<dbReference type="HOGENOM" id="CLU_2968209_0_0_1"/>
<keyword evidence="2" id="KW-1185">Reference proteome</keyword>
<proteinExistence type="predicted"/>